<gene>
    <name evidence="1" type="ordered locus">Dtox_1395</name>
</gene>
<organism evidence="1 2">
    <name type="scientific">Desulfofarcimen acetoxidans (strain ATCC 49208 / DSM 771 / KCTC 5769 / VKM B-1644 / 5575)</name>
    <name type="common">Desulfotomaculum acetoxidans</name>
    <dbReference type="NCBI Taxonomy" id="485916"/>
    <lineage>
        <taxon>Bacteria</taxon>
        <taxon>Bacillati</taxon>
        <taxon>Bacillota</taxon>
        <taxon>Clostridia</taxon>
        <taxon>Eubacteriales</taxon>
        <taxon>Peptococcaceae</taxon>
        <taxon>Desulfofarcimen</taxon>
    </lineage>
</organism>
<dbReference type="RefSeq" id="WP_015756986.1">
    <property type="nucleotide sequence ID" value="NC_013216.1"/>
</dbReference>
<dbReference type="EMBL" id="CP001720">
    <property type="protein sequence ID" value="ACV62271.1"/>
    <property type="molecule type" value="Genomic_DNA"/>
</dbReference>
<dbReference type="STRING" id="485916.Dtox_1395"/>
<accession>C8W6I2</accession>
<dbReference type="KEGG" id="dae:Dtox_1395"/>
<evidence type="ECO:0000313" key="2">
    <source>
        <dbReference type="Proteomes" id="UP000002217"/>
    </source>
</evidence>
<keyword evidence="2" id="KW-1185">Reference proteome</keyword>
<evidence type="ECO:0000313" key="1">
    <source>
        <dbReference type="EMBL" id="ACV62271.1"/>
    </source>
</evidence>
<dbReference type="AlphaFoldDB" id="C8W6I2"/>
<protein>
    <submittedName>
        <fullName evidence="1">Uncharacterized protein</fullName>
    </submittedName>
</protein>
<name>C8W6I2_DESAS</name>
<proteinExistence type="predicted"/>
<dbReference type="OrthoDB" id="9855675at2"/>
<sequence length="95" mass="10776">MINILSRIIKRELNEIEEKINHGVEQEQEKAVYTGQILAYQKVLHYIEDITGKSLSNTGTLNFGSEQKKDGLSLDEILKSLGDGFKKIKEKPSQD</sequence>
<dbReference type="HOGENOM" id="CLU_2368241_0_0_9"/>
<reference evidence="1 2" key="1">
    <citation type="journal article" date="2009" name="Stand. Genomic Sci.">
        <title>Complete genome sequence of Desulfotomaculum acetoxidans type strain (5575).</title>
        <authorList>
            <person name="Spring S."/>
            <person name="Lapidus A."/>
            <person name="Schroder M."/>
            <person name="Gleim D."/>
            <person name="Sims D."/>
            <person name="Meincke L."/>
            <person name="Glavina Del Rio T."/>
            <person name="Tice H."/>
            <person name="Copeland A."/>
            <person name="Cheng J.F."/>
            <person name="Lucas S."/>
            <person name="Chen F."/>
            <person name="Nolan M."/>
            <person name="Bruce D."/>
            <person name="Goodwin L."/>
            <person name="Pitluck S."/>
            <person name="Ivanova N."/>
            <person name="Mavromatis K."/>
            <person name="Mikhailova N."/>
            <person name="Pati A."/>
            <person name="Chen A."/>
            <person name="Palaniappan K."/>
            <person name="Land M."/>
            <person name="Hauser L."/>
            <person name="Chang Y.J."/>
            <person name="Jeffries C.D."/>
            <person name="Chain P."/>
            <person name="Saunders E."/>
            <person name="Brettin T."/>
            <person name="Detter J.C."/>
            <person name="Goker M."/>
            <person name="Bristow J."/>
            <person name="Eisen J.A."/>
            <person name="Markowitz V."/>
            <person name="Hugenholtz P."/>
            <person name="Kyrpides N.C."/>
            <person name="Klenk H.P."/>
            <person name="Han C."/>
        </authorList>
    </citation>
    <scope>NUCLEOTIDE SEQUENCE [LARGE SCALE GENOMIC DNA]</scope>
    <source>
        <strain evidence="2">ATCC 49208 / DSM 771 / VKM B-1644</strain>
    </source>
</reference>
<dbReference type="Proteomes" id="UP000002217">
    <property type="component" value="Chromosome"/>
</dbReference>